<accession>A0AAD8LNL5</accession>
<sequence>MACVNILINKTFRNIQNFITFCRKLHFISLSGWFVIIAVKKSSIDFQRRAYLEVASFLFEGAPSMETLSSSASMPFPREPANYDETAMHQSLLFSESLKDLKNLRKQLYSAAEYFELSYTNDDQKQLVVDTLKDYAIKALVNTVDHLGAVSYKVNNLIDEKVGEVSGAELQVSCIEQRLRTCQGYFDHEGVSQQSLLIKTPKYHKRYMLPVEEIMQGRTGTKVKHQECIVDDEHDWRGHKNGIDQATISEKPTTLVRRERSPSPPRASQQRESFSFAGTVTRKDIEKRPVSPRRFPLLRGGSFSRSTTPNSRPSSRSSTPSRSRSTTPTSISQQRHAEPRKSVSMHRNDHPDMYKEADQIPSKTKRLLKALLSRRKTKKDEMLYTYLDEY</sequence>
<evidence type="ECO:0000256" key="3">
    <source>
        <dbReference type="SAM" id="MobiDB-lite"/>
    </source>
</evidence>
<feature type="region of interest" description="Disordered" evidence="3">
    <location>
        <begin position="236"/>
        <end position="361"/>
    </location>
</feature>
<comment type="function">
    <text evidence="2">Involved in regulation of actin and microtubule organization. Part of a WAVE complex that activates the Arp2/3 complex.</text>
</comment>
<protein>
    <recommendedName>
        <fullName evidence="6">Protein ABIL2</fullName>
    </recommendedName>
</protein>
<dbReference type="Proteomes" id="UP001229421">
    <property type="component" value="Unassembled WGS sequence"/>
</dbReference>
<dbReference type="PANTHER" id="PTHR10460">
    <property type="entry name" value="ABL INTERACTOR FAMILY MEMBER"/>
    <property type="match status" value="1"/>
</dbReference>
<evidence type="ECO:0000313" key="5">
    <source>
        <dbReference type="Proteomes" id="UP001229421"/>
    </source>
</evidence>
<comment type="caution">
    <text evidence="4">The sequence shown here is derived from an EMBL/GenBank/DDBJ whole genome shotgun (WGS) entry which is preliminary data.</text>
</comment>
<name>A0AAD8LNL5_TARER</name>
<gene>
    <name evidence="4" type="ORF">QVD17_07452</name>
</gene>
<feature type="compositionally biased region" description="Basic and acidic residues" evidence="3">
    <location>
        <begin position="335"/>
        <end position="358"/>
    </location>
</feature>
<evidence type="ECO:0000256" key="2">
    <source>
        <dbReference type="ARBA" id="ARBA00025223"/>
    </source>
</evidence>
<evidence type="ECO:0000256" key="1">
    <source>
        <dbReference type="ARBA" id="ARBA00010020"/>
    </source>
</evidence>
<comment type="similarity">
    <text evidence="1">Belongs to the ABI family.</text>
</comment>
<keyword evidence="5" id="KW-1185">Reference proteome</keyword>
<feature type="compositionally biased region" description="Low complexity" evidence="3">
    <location>
        <begin position="304"/>
        <end position="330"/>
    </location>
</feature>
<dbReference type="Gene3D" id="6.10.140.1620">
    <property type="match status" value="1"/>
</dbReference>
<proteinExistence type="inferred from homology"/>
<evidence type="ECO:0008006" key="6">
    <source>
        <dbReference type="Google" id="ProtNLM"/>
    </source>
</evidence>
<reference evidence="4" key="1">
    <citation type="journal article" date="2023" name="bioRxiv">
        <title>Improved chromosome-level genome assembly for marigold (Tagetes erecta).</title>
        <authorList>
            <person name="Jiang F."/>
            <person name="Yuan L."/>
            <person name="Wang S."/>
            <person name="Wang H."/>
            <person name="Xu D."/>
            <person name="Wang A."/>
            <person name="Fan W."/>
        </authorList>
    </citation>
    <scope>NUCLEOTIDE SEQUENCE</scope>
    <source>
        <strain evidence="4">WSJ</strain>
        <tissue evidence="4">Leaf</tissue>
    </source>
</reference>
<dbReference type="AlphaFoldDB" id="A0AAD8LNL5"/>
<evidence type="ECO:0000313" key="4">
    <source>
        <dbReference type="EMBL" id="KAK1441507.1"/>
    </source>
</evidence>
<dbReference type="PANTHER" id="PTHR10460:SF10">
    <property type="entry name" value="PROTEIN ABIL3"/>
    <property type="match status" value="1"/>
</dbReference>
<dbReference type="InterPro" id="IPR028457">
    <property type="entry name" value="ABI"/>
</dbReference>
<organism evidence="4 5">
    <name type="scientific">Tagetes erecta</name>
    <name type="common">African marigold</name>
    <dbReference type="NCBI Taxonomy" id="13708"/>
    <lineage>
        <taxon>Eukaryota</taxon>
        <taxon>Viridiplantae</taxon>
        <taxon>Streptophyta</taxon>
        <taxon>Embryophyta</taxon>
        <taxon>Tracheophyta</taxon>
        <taxon>Spermatophyta</taxon>
        <taxon>Magnoliopsida</taxon>
        <taxon>eudicotyledons</taxon>
        <taxon>Gunneridae</taxon>
        <taxon>Pentapetalae</taxon>
        <taxon>asterids</taxon>
        <taxon>campanulids</taxon>
        <taxon>Asterales</taxon>
        <taxon>Asteraceae</taxon>
        <taxon>Asteroideae</taxon>
        <taxon>Heliantheae alliance</taxon>
        <taxon>Tageteae</taxon>
        <taxon>Tagetes</taxon>
    </lineage>
</organism>
<dbReference type="EMBL" id="JAUHHV010000001">
    <property type="protein sequence ID" value="KAK1441507.1"/>
    <property type="molecule type" value="Genomic_DNA"/>
</dbReference>